<protein>
    <submittedName>
        <fullName evidence="6">MFS transporter</fullName>
    </submittedName>
</protein>
<feature type="transmembrane region" description="Helical" evidence="4">
    <location>
        <begin position="363"/>
        <end position="382"/>
    </location>
</feature>
<evidence type="ECO:0000313" key="7">
    <source>
        <dbReference type="Proteomes" id="UP001269819"/>
    </source>
</evidence>
<feature type="transmembrane region" description="Helical" evidence="4">
    <location>
        <begin position="271"/>
        <end position="288"/>
    </location>
</feature>
<dbReference type="InterPro" id="IPR036259">
    <property type="entry name" value="MFS_trans_sf"/>
</dbReference>
<sequence length="394" mass="41340">MQKTNVMLLALCQAAVMTMTSLVLSSSALIGADLASAQWATVPLAVQYLGTMLLTYPMSRWMGRWGRRPVFVMGALLGAGGLLLAAAGIHQGSFALFVVAGLLIGSFTAVGQFFRFAAAEAAPPESRSRAISLTLTGGLLAAVAGPQLARFTADVWTPTFTASFLALALVALLAAVLASRLRLSPLAAHPQSAGSASWSKLLANPRLVLAMAAGVVGYGVMNLLMTATPLAMLCSQLAFDDTASVIQWHLVAMFAPSFFTGWLIQRLGVMVVMLAGCGLNLAGIAVSLEGVSYSHYLVALMLVGGGWNFLYIGATSLLTDSCPEAEKTRVQGLNDTLVFLGLTVATMGSGALVTHLGWEVVNLWAAVPVLMVIVAIVVLWLWEQRRPGLARSSS</sequence>
<reference evidence="6 7" key="1">
    <citation type="submission" date="2023-10" db="EMBL/GenBank/DDBJ databases">
        <title>Characteristics and mechanism of a salt-tolerant marine origin heterotrophic nitrifying- aerobic denitrifying bacteria Marinobacter xestospongiae HN1.</title>
        <authorList>
            <person name="Qi R."/>
        </authorList>
    </citation>
    <scope>NUCLEOTIDE SEQUENCE [LARGE SCALE GENOMIC DNA]</scope>
    <source>
        <strain evidence="6 7">HN1</strain>
    </source>
</reference>
<dbReference type="PANTHER" id="PTHR23534">
    <property type="entry name" value="MFS PERMEASE"/>
    <property type="match status" value="1"/>
</dbReference>
<dbReference type="SUPFAM" id="SSF103473">
    <property type="entry name" value="MFS general substrate transporter"/>
    <property type="match status" value="1"/>
</dbReference>
<keyword evidence="1 4" id="KW-0812">Transmembrane</keyword>
<proteinExistence type="predicted"/>
<dbReference type="Gene3D" id="1.20.1250.20">
    <property type="entry name" value="MFS general substrate transporter like domains"/>
    <property type="match status" value="1"/>
</dbReference>
<feature type="domain" description="Major facilitator superfamily (MFS) profile" evidence="5">
    <location>
        <begin position="205"/>
        <end position="394"/>
    </location>
</feature>
<dbReference type="InterPro" id="IPR020846">
    <property type="entry name" value="MFS_dom"/>
</dbReference>
<feature type="transmembrane region" description="Helical" evidence="4">
    <location>
        <begin position="130"/>
        <end position="149"/>
    </location>
</feature>
<dbReference type="PANTHER" id="PTHR23534:SF1">
    <property type="entry name" value="MAJOR FACILITATOR SUPERFAMILY PROTEIN"/>
    <property type="match status" value="1"/>
</dbReference>
<evidence type="ECO:0000313" key="6">
    <source>
        <dbReference type="EMBL" id="MDV2077868.1"/>
    </source>
</evidence>
<dbReference type="EMBL" id="JAWIIJ010000002">
    <property type="protein sequence ID" value="MDV2077868.1"/>
    <property type="molecule type" value="Genomic_DNA"/>
</dbReference>
<feature type="transmembrane region" description="Helical" evidence="4">
    <location>
        <begin position="70"/>
        <end position="89"/>
    </location>
</feature>
<dbReference type="InterPro" id="IPR011701">
    <property type="entry name" value="MFS"/>
</dbReference>
<gene>
    <name evidence="6" type="ORF">RYS15_04205</name>
</gene>
<feature type="domain" description="Major facilitator superfamily (MFS) profile" evidence="5">
    <location>
        <begin position="1"/>
        <end position="186"/>
    </location>
</feature>
<dbReference type="RefSeq" id="WP_316972737.1">
    <property type="nucleotide sequence ID" value="NZ_JAWIIJ010000002.1"/>
</dbReference>
<dbReference type="PROSITE" id="PS50850">
    <property type="entry name" value="MFS"/>
    <property type="match status" value="2"/>
</dbReference>
<feature type="transmembrane region" description="Helical" evidence="4">
    <location>
        <begin position="155"/>
        <end position="178"/>
    </location>
</feature>
<feature type="transmembrane region" description="Helical" evidence="4">
    <location>
        <begin position="207"/>
        <end position="225"/>
    </location>
</feature>
<accession>A0ABU3VUC0</accession>
<name>A0ABU3VUC0_9GAMM</name>
<feature type="transmembrane region" description="Helical" evidence="4">
    <location>
        <begin position="38"/>
        <end position="58"/>
    </location>
</feature>
<evidence type="ECO:0000256" key="4">
    <source>
        <dbReference type="SAM" id="Phobius"/>
    </source>
</evidence>
<evidence type="ECO:0000256" key="1">
    <source>
        <dbReference type="ARBA" id="ARBA00022692"/>
    </source>
</evidence>
<keyword evidence="7" id="KW-1185">Reference proteome</keyword>
<feature type="transmembrane region" description="Helical" evidence="4">
    <location>
        <begin position="294"/>
        <end position="317"/>
    </location>
</feature>
<evidence type="ECO:0000256" key="2">
    <source>
        <dbReference type="ARBA" id="ARBA00022989"/>
    </source>
</evidence>
<comment type="caution">
    <text evidence="6">The sequence shown here is derived from an EMBL/GenBank/DDBJ whole genome shotgun (WGS) entry which is preliminary data.</text>
</comment>
<feature type="transmembrane region" description="Helical" evidence="4">
    <location>
        <begin position="337"/>
        <end position="357"/>
    </location>
</feature>
<evidence type="ECO:0000259" key="5">
    <source>
        <dbReference type="PROSITE" id="PS50850"/>
    </source>
</evidence>
<keyword evidence="3 4" id="KW-0472">Membrane</keyword>
<keyword evidence="2 4" id="KW-1133">Transmembrane helix</keyword>
<feature type="transmembrane region" description="Helical" evidence="4">
    <location>
        <begin position="245"/>
        <end position="264"/>
    </location>
</feature>
<dbReference type="Proteomes" id="UP001269819">
    <property type="component" value="Unassembled WGS sequence"/>
</dbReference>
<feature type="transmembrane region" description="Helical" evidence="4">
    <location>
        <begin position="95"/>
        <end position="118"/>
    </location>
</feature>
<evidence type="ECO:0000256" key="3">
    <source>
        <dbReference type="ARBA" id="ARBA00023136"/>
    </source>
</evidence>
<dbReference type="Pfam" id="PF07690">
    <property type="entry name" value="MFS_1"/>
    <property type="match status" value="2"/>
</dbReference>
<organism evidence="6 7">
    <name type="scientific">Marinobacter xestospongiae</name>
    <dbReference type="NCBI Taxonomy" id="994319"/>
    <lineage>
        <taxon>Bacteria</taxon>
        <taxon>Pseudomonadati</taxon>
        <taxon>Pseudomonadota</taxon>
        <taxon>Gammaproteobacteria</taxon>
        <taxon>Pseudomonadales</taxon>
        <taxon>Marinobacteraceae</taxon>
        <taxon>Marinobacter</taxon>
    </lineage>
</organism>